<gene>
    <name evidence="3" type="ORF">AKO1_009927</name>
</gene>
<dbReference type="Proteomes" id="UP001431209">
    <property type="component" value="Unassembled WGS sequence"/>
</dbReference>
<dbReference type="AlphaFoldDB" id="A0AAW2ZQS3"/>
<feature type="domain" description="Complex 1 LYR protein" evidence="2">
    <location>
        <begin position="33"/>
        <end position="95"/>
    </location>
</feature>
<dbReference type="PANTHER" id="PTHR47484:SF1">
    <property type="entry name" value="COMPLEX 1 PROTEIN CONTAINING PROTEIN, EXPRESSED"/>
    <property type="match status" value="1"/>
</dbReference>
<dbReference type="InterPro" id="IPR045298">
    <property type="entry name" value="Complex1_LYR_LYRM7"/>
</dbReference>
<evidence type="ECO:0000256" key="1">
    <source>
        <dbReference type="SAM" id="MobiDB-lite"/>
    </source>
</evidence>
<evidence type="ECO:0000259" key="2">
    <source>
        <dbReference type="Pfam" id="PF05347"/>
    </source>
</evidence>
<feature type="compositionally biased region" description="Polar residues" evidence="1">
    <location>
        <begin position="107"/>
        <end position="131"/>
    </location>
</feature>
<dbReference type="EMBL" id="JAOPGA020001789">
    <property type="protein sequence ID" value="KAL0491318.1"/>
    <property type="molecule type" value="Genomic_DNA"/>
</dbReference>
<protein>
    <recommendedName>
        <fullName evidence="2">Complex 1 LYR protein domain-containing protein</fullName>
    </recommendedName>
</protein>
<dbReference type="GO" id="GO:0034551">
    <property type="term" value="P:mitochondrial respiratory chain complex III assembly"/>
    <property type="evidence" value="ECO:0007669"/>
    <property type="project" value="InterPro"/>
</dbReference>
<evidence type="ECO:0000313" key="4">
    <source>
        <dbReference type="Proteomes" id="UP001431209"/>
    </source>
</evidence>
<feature type="region of interest" description="Disordered" evidence="1">
    <location>
        <begin position="100"/>
        <end position="155"/>
    </location>
</feature>
<dbReference type="CDD" id="cd20267">
    <property type="entry name" value="Complex1_LYR_LYRM7"/>
    <property type="match status" value="1"/>
</dbReference>
<organism evidence="3 4">
    <name type="scientific">Acrasis kona</name>
    <dbReference type="NCBI Taxonomy" id="1008807"/>
    <lineage>
        <taxon>Eukaryota</taxon>
        <taxon>Discoba</taxon>
        <taxon>Heterolobosea</taxon>
        <taxon>Tetramitia</taxon>
        <taxon>Eutetramitia</taxon>
        <taxon>Acrasidae</taxon>
        <taxon>Acrasis</taxon>
    </lineage>
</organism>
<keyword evidence="4" id="KW-1185">Reference proteome</keyword>
<name>A0AAW2ZQS3_9EUKA</name>
<dbReference type="GO" id="GO:0005739">
    <property type="term" value="C:mitochondrion"/>
    <property type="evidence" value="ECO:0007669"/>
    <property type="project" value="GOC"/>
</dbReference>
<sequence>MFRRNVQVRSIFTGMKQYDPQFLATNTRVRRIEALKLYREVLRTCRMFTWSDENGRPWGLTIKNSARTEFEMSKQEKDPYVLAQSLINARMALDELQERYKKKQEQVNDNSSPNPGAPTSSPLNKTSSTAAEPQIGTPINIDPSNFTPYPGFEKK</sequence>
<dbReference type="InterPro" id="IPR008011">
    <property type="entry name" value="Complex1_LYR_dom"/>
</dbReference>
<proteinExistence type="predicted"/>
<evidence type="ECO:0000313" key="3">
    <source>
        <dbReference type="EMBL" id="KAL0491318.1"/>
    </source>
</evidence>
<comment type="caution">
    <text evidence="3">The sequence shown here is derived from an EMBL/GenBank/DDBJ whole genome shotgun (WGS) entry which is preliminary data.</text>
</comment>
<reference evidence="3 4" key="1">
    <citation type="submission" date="2024-03" db="EMBL/GenBank/DDBJ databases">
        <title>The Acrasis kona genome and developmental transcriptomes reveal deep origins of eukaryotic multicellular pathways.</title>
        <authorList>
            <person name="Sheikh S."/>
            <person name="Fu C.-J."/>
            <person name="Brown M.W."/>
            <person name="Baldauf S.L."/>
        </authorList>
    </citation>
    <scope>NUCLEOTIDE SEQUENCE [LARGE SCALE GENOMIC DNA]</scope>
    <source>
        <strain evidence="3 4">ATCC MYA-3509</strain>
    </source>
</reference>
<accession>A0AAW2ZQS3</accession>
<dbReference type="PANTHER" id="PTHR47484">
    <property type="entry name" value="COMPLEX 1 PROTEIN CONTAINING PROTEIN, EXPRESSED"/>
    <property type="match status" value="1"/>
</dbReference>
<dbReference type="Pfam" id="PF05347">
    <property type="entry name" value="Complex1_LYR"/>
    <property type="match status" value="1"/>
</dbReference>